<keyword evidence="2" id="KW-1185">Reference proteome</keyword>
<dbReference type="Proteomes" id="UP001642464">
    <property type="component" value="Unassembled WGS sequence"/>
</dbReference>
<protein>
    <submittedName>
        <fullName evidence="1">Uncharacterized protein</fullName>
    </submittedName>
</protein>
<dbReference type="EMBL" id="CAXAMM010003558">
    <property type="protein sequence ID" value="CAK9000395.1"/>
    <property type="molecule type" value="Genomic_DNA"/>
</dbReference>
<accession>A0ABP0ICS4</accession>
<proteinExistence type="predicted"/>
<name>A0ABP0ICS4_9DINO</name>
<evidence type="ECO:0000313" key="2">
    <source>
        <dbReference type="Proteomes" id="UP001642464"/>
    </source>
</evidence>
<organism evidence="1 2">
    <name type="scientific">Durusdinium trenchii</name>
    <dbReference type="NCBI Taxonomy" id="1381693"/>
    <lineage>
        <taxon>Eukaryota</taxon>
        <taxon>Sar</taxon>
        <taxon>Alveolata</taxon>
        <taxon>Dinophyceae</taxon>
        <taxon>Suessiales</taxon>
        <taxon>Symbiodiniaceae</taxon>
        <taxon>Durusdinium</taxon>
    </lineage>
</organism>
<evidence type="ECO:0000313" key="1">
    <source>
        <dbReference type="EMBL" id="CAK9000395.1"/>
    </source>
</evidence>
<comment type="caution">
    <text evidence="1">The sequence shown here is derived from an EMBL/GenBank/DDBJ whole genome shotgun (WGS) entry which is preliminary data.</text>
</comment>
<gene>
    <name evidence="1" type="ORF">SCF082_LOCUS6471</name>
</gene>
<sequence>MALQTLGQSAQPRVVGDKSKIQLAMAEREPLVVEGGSKEIPRDVPHQVAKGWDRHKDMVSMQAMVVRIVTELYNLFPADFGAAVAKEESLVRNLREHVTFYCQQTDWPMKEDKEVTDAVEAIMCYEMQLALRLVYDINEDLQRLLAPWRVSGHGVLEGQNPASPEYLAYPQMESSIFWK</sequence>
<reference evidence="1 2" key="1">
    <citation type="submission" date="2024-02" db="EMBL/GenBank/DDBJ databases">
        <authorList>
            <person name="Chen Y."/>
            <person name="Shah S."/>
            <person name="Dougan E. K."/>
            <person name="Thang M."/>
            <person name="Chan C."/>
        </authorList>
    </citation>
    <scope>NUCLEOTIDE SEQUENCE [LARGE SCALE GENOMIC DNA]</scope>
</reference>